<dbReference type="PATRIC" id="fig|1441730.3.peg.1867"/>
<reference evidence="2" key="1">
    <citation type="submission" date="2015-01" db="EMBL/GenBank/DDBJ databases">
        <title>Draft genome sequence of Rhodococcus pyridinivorans strain KG-16, a hydrocarbon-degrading bacterium.</title>
        <authorList>
            <person name="Aggarwal R.K."/>
            <person name="Dawar C."/>
        </authorList>
    </citation>
    <scope>NUCLEOTIDE SEQUENCE [LARGE SCALE GENOMIC DNA]</scope>
    <source>
        <strain evidence="2">KG-16</strain>
    </source>
</reference>
<sequence>MTTTQDTRYDATEAASILTALLTESGIDAPTVTKVRDEINHIAIQRNAALAELADALRPTDVDTLAEAIANGDRAVMQTIARALTRKDEKDYKRLVNRVSWIYDRRAHERLRKLGDHLITELLAPWMDRTIAELAPHAHVVVEHGYRSARLESDPHQPSYDEAERLTAQAHAIWRHAASLRGRGVLSDLQEQSDPRWLAFGAPHRLADESKAHREVWWLAYAVTNGAKPGVYPSYTAEAQRHAVPA</sequence>
<comment type="caution">
    <text evidence="1">The sequence shown here is derived from an EMBL/GenBank/DDBJ whole genome shotgun (WGS) entry which is preliminary data.</text>
</comment>
<proteinExistence type="predicted"/>
<name>A0A0V9UN57_9NOCA</name>
<dbReference type="EMBL" id="AZXY01000003">
    <property type="protein sequence ID" value="KSZ59435.1"/>
    <property type="molecule type" value="Genomic_DNA"/>
</dbReference>
<dbReference type="AlphaFoldDB" id="A0A0V9UN57"/>
<gene>
    <name evidence="1" type="ORF">Z045_08985</name>
</gene>
<dbReference type="RefSeq" id="WP_060651520.1">
    <property type="nucleotide sequence ID" value="NZ_AZXY01000003.1"/>
</dbReference>
<protein>
    <submittedName>
        <fullName evidence="1">Uncharacterized protein</fullName>
    </submittedName>
</protein>
<organism evidence="1 2">
    <name type="scientific">Rhodococcus pyridinivorans KG-16</name>
    <dbReference type="NCBI Taxonomy" id="1441730"/>
    <lineage>
        <taxon>Bacteria</taxon>
        <taxon>Bacillati</taxon>
        <taxon>Actinomycetota</taxon>
        <taxon>Actinomycetes</taxon>
        <taxon>Mycobacteriales</taxon>
        <taxon>Nocardiaceae</taxon>
        <taxon>Rhodococcus</taxon>
    </lineage>
</organism>
<evidence type="ECO:0000313" key="1">
    <source>
        <dbReference type="EMBL" id="KSZ59435.1"/>
    </source>
</evidence>
<accession>A0A0V9UN57</accession>
<evidence type="ECO:0000313" key="2">
    <source>
        <dbReference type="Proteomes" id="UP000053060"/>
    </source>
</evidence>
<dbReference type="Proteomes" id="UP000053060">
    <property type="component" value="Unassembled WGS sequence"/>
</dbReference>
<reference evidence="1 2" key="2">
    <citation type="journal article" date="2016" name="Genome Announc.">
        <title>Draft Genome Sequence of a Versatile Hydrocarbon-Degrading Bacterium, Rhodococcus pyridinivorans Strain KG-16, Collected from Oil Fields in India.</title>
        <authorList>
            <person name="Aggarwal R.K."/>
            <person name="Dawar C."/>
            <person name="Phanindranath R."/>
            <person name="Mutnuri L."/>
            <person name="Dayal A.M."/>
        </authorList>
    </citation>
    <scope>NUCLEOTIDE SEQUENCE [LARGE SCALE GENOMIC DNA]</scope>
    <source>
        <strain evidence="1 2">KG-16</strain>
    </source>
</reference>